<keyword evidence="5 9" id="KW-1133">Transmembrane helix</keyword>
<feature type="transmembrane region" description="Helical" evidence="9">
    <location>
        <begin position="569"/>
        <end position="587"/>
    </location>
</feature>
<keyword evidence="6" id="KW-0406">Ion transport</keyword>
<dbReference type="GO" id="GO:0051117">
    <property type="term" value="F:ATPase binding"/>
    <property type="evidence" value="ECO:0007669"/>
    <property type="project" value="TreeGrafter"/>
</dbReference>
<dbReference type="GO" id="GO:0016471">
    <property type="term" value="C:vacuolar proton-transporting V-type ATPase complex"/>
    <property type="evidence" value="ECO:0007669"/>
    <property type="project" value="TreeGrafter"/>
</dbReference>
<evidence type="ECO:0000256" key="5">
    <source>
        <dbReference type="ARBA" id="ARBA00022989"/>
    </source>
</evidence>
<sequence>MAIVKMNKLSVIGMNQEKKSLLKDLMDLGVVEISGSADKLQDENWQKLVVKDGDEATAAEYDKLVSRAESALDILSRYGGVKKPLFNIRKTISQEDSVKLEAEGDRFREEAEELISLNDQLNEAFAQVNTDNNLIATLKPWSSYQLPLEEKKTSRLNLVLGVCPPTADIQKASEELEAEGLPCQLTELNRDKEQCYLSLWYFTDDQEKVMETVKGWGFTQAQLGDLTGTVTENIERLEAEVKELEAAKETVTARIGEKASWLDDLQFYRDMNVVKRDESRVRSKLLKTESSFTFDGWVPEAASTAVGQLLDKYTCWYEFAEPGEDDDIPTRLSNNSFFEPAEFITKMYSLPSAREVDPTPIFTFFYILFFGIMFGDVGYGLILTIASLLVIRKMKSEKTPALQLFKILFYSGISSTIWGVLFGSFFGNLIGAVTGTFGSHQVNFNPVWLDPAQKAMFFLAFSCGLGVVHLFVGMGIKAYEEIKAGQKLQAVNDVFIWYLIVLGIVLWIFGGKISPSASVAGKWMTLIGFAGAIILPIFIEKGVGKALGLWNIYSGVTGNLSDILSYSRLLGLGLASTSIATVINFLATMGGKSVAGIIMFILIELLGHTMNFAINALGAFVHSCRLQFVEFFGKFYEGGGREFEPFKKDTKFVNIVEEGK</sequence>
<evidence type="ECO:0000256" key="1">
    <source>
        <dbReference type="ARBA" id="ARBA00004141"/>
    </source>
</evidence>
<feature type="transmembrane region" description="Helical" evidence="9">
    <location>
        <begin position="593"/>
        <end position="617"/>
    </location>
</feature>
<evidence type="ECO:0000256" key="9">
    <source>
        <dbReference type="SAM" id="Phobius"/>
    </source>
</evidence>
<feature type="transmembrane region" description="Helical" evidence="9">
    <location>
        <begin position="455"/>
        <end position="476"/>
    </location>
</feature>
<evidence type="ECO:0000256" key="6">
    <source>
        <dbReference type="ARBA" id="ARBA00023065"/>
    </source>
</evidence>
<feature type="transmembrane region" description="Helical" evidence="9">
    <location>
        <begin position="364"/>
        <end position="391"/>
    </location>
</feature>
<keyword evidence="7 9" id="KW-0472">Membrane</keyword>
<comment type="similarity">
    <text evidence="2">Belongs to the V-ATPase 116 kDa subunit family.</text>
</comment>
<comment type="subcellular location">
    <subcellularLocation>
        <location evidence="1">Membrane</location>
        <topology evidence="1">Multi-pass membrane protein</topology>
    </subcellularLocation>
</comment>
<gene>
    <name evidence="10" type="ORF">FYJ66_04615</name>
</gene>
<dbReference type="GO" id="GO:0007035">
    <property type="term" value="P:vacuolar acidification"/>
    <property type="evidence" value="ECO:0007669"/>
    <property type="project" value="TreeGrafter"/>
</dbReference>
<reference evidence="10" key="1">
    <citation type="submission" date="2019-09" db="EMBL/GenBank/DDBJ databases">
        <title>In-depth cultivation of the pig gut microbiome towards novel bacterial diversity and tailored functional studies.</title>
        <authorList>
            <person name="Wylensek D."/>
            <person name="Hitch T.C.A."/>
            <person name="Clavel T."/>
        </authorList>
    </citation>
    <scope>NUCLEOTIDE SEQUENCE</scope>
    <source>
        <strain evidence="10">RF-744-FAT-WT-3</strain>
    </source>
</reference>
<comment type="caution">
    <text evidence="10">The sequence shown here is derived from an EMBL/GenBank/DDBJ whole genome shotgun (WGS) entry which is preliminary data.</text>
</comment>
<dbReference type="PANTHER" id="PTHR11629">
    <property type="entry name" value="VACUOLAR PROTON ATPASES"/>
    <property type="match status" value="1"/>
</dbReference>
<proteinExistence type="inferred from homology"/>
<evidence type="ECO:0000256" key="2">
    <source>
        <dbReference type="ARBA" id="ARBA00009904"/>
    </source>
</evidence>
<organism evidence="10">
    <name type="scientific">Baileyella intestinalis</name>
    <dbReference type="NCBI Taxonomy" id="2606709"/>
    <lineage>
        <taxon>Bacteria</taxon>
        <taxon>Bacillati</taxon>
        <taxon>Bacillota</taxon>
        <taxon>Clostridia</taxon>
        <taxon>Peptostreptococcales</taxon>
        <taxon>Anaerovoracaceae</taxon>
        <taxon>Baileyella</taxon>
    </lineage>
</organism>
<dbReference type="InterPro" id="IPR002490">
    <property type="entry name" value="V-ATPase_116kDa_su"/>
</dbReference>
<accession>A0A6A8MAJ9</accession>
<dbReference type="Pfam" id="PF01496">
    <property type="entry name" value="V_ATPase_I"/>
    <property type="match status" value="2"/>
</dbReference>
<feature type="coiled-coil region" evidence="8">
    <location>
        <begin position="227"/>
        <end position="254"/>
    </location>
</feature>
<feature type="transmembrane region" description="Helical" evidence="9">
    <location>
        <begin position="488"/>
        <end position="509"/>
    </location>
</feature>
<dbReference type="RefSeq" id="WP_154572341.1">
    <property type="nucleotide sequence ID" value="NZ_DBEZJY010000042.1"/>
</dbReference>
<keyword evidence="4 9" id="KW-0812">Transmembrane</keyword>
<evidence type="ECO:0000256" key="7">
    <source>
        <dbReference type="ARBA" id="ARBA00023136"/>
    </source>
</evidence>
<dbReference type="EMBL" id="VUNB01000003">
    <property type="protein sequence ID" value="MST68874.1"/>
    <property type="molecule type" value="Genomic_DNA"/>
</dbReference>
<feature type="transmembrane region" description="Helical" evidence="9">
    <location>
        <begin position="521"/>
        <end position="539"/>
    </location>
</feature>
<dbReference type="GO" id="GO:0033179">
    <property type="term" value="C:proton-transporting V-type ATPase, V0 domain"/>
    <property type="evidence" value="ECO:0007669"/>
    <property type="project" value="InterPro"/>
</dbReference>
<protein>
    <submittedName>
        <fullName evidence="10">V-type ATP synthase subunit I</fullName>
    </submittedName>
</protein>
<evidence type="ECO:0000256" key="4">
    <source>
        <dbReference type="ARBA" id="ARBA00022692"/>
    </source>
</evidence>
<name>A0A6A8MAJ9_9FIRM</name>
<dbReference type="GO" id="GO:0046961">
    <property type="term" value="F:proton-transporting ATPase activity, rotational mechanism"/>
    <property type="evidence" value="ECO:0007669"/>
    <property type="project" value="InterPro"/>
</dbReference>
<dbReference type="AlphaFoldDB" id="A0A6A8MAJ9"/>
<keyword evidence="8" id="KW-0175">Coiled coil</keyword>
<evidence type="ECO:0000313" key="10">
    <source>
        <dbReference type="EMBL" id="MST68874.1"/>
    </source>
</evidence>
<keyword evidence="3" id="KW-0813">Transport</keyword>
<feature type="transmembrane region" description="Helical" evidence="9">
    <location>
        <begin position="407"/>
        <end position="435"/>
    </location>
</feature>
<evidence type="ECO:0000256" key="3">
    <source>
        <dbReference type="ARBA" id="ARBA00022448"/>
    </source>
</evidence>
<evidence type="ECO:0000256" key="8">
    <source>
        <dbReference type="SAM" id="Coils"/>
    </source>
</evidence>
<dbReference type="PANTHER" id="PTHR11629:SF63">
    <property type="entry name" value="V-TYPE PROTON ATPASE SUBUNIT A"/>
    <property type="match status" value="1"/>
</dbReference>